<keyword evidence="7" id="KW-0812">Transmembrane</keyword>
<dbReference type="SUPFAM" id="SSF54060">
    <property type="entry name" value="His-Me finger endonucleases"/>
    <property type="match status" value="1"/>
</dbReference>
<accession>A0A7R8CBI4</accession>
<evidence type="ECO:0000256" key="9">
    <source>
        <dbReference type="ARBA" id="ARBA00022968"/>
    </source>
</evidence>
<evidence type="ECO:0000256" key="3">
    <source>
        <dbReference type="ARBA" id="ARBA00004922"/>
    </source>
</evidence>
<evidence type="ECO:0000313" key="22">
    <source>
        <dbReference type="EMBL" id="CAF2753438.1"/>
    </source>
</evidence>
<reference evidence="22" key="1">
    <citation type="submission" date="2021-02" db="EMBL/GenBank/DDBJ databases">
        <authorList>
            <person name="Bekaert M."/>
        </authorList>
    </citation>
    <scope>NUCLEOTIDE SEQUENCE</scope>
    <source>
        <strain evidence="22">IoA-00</strain>
    </source>
</reference>
<evidence type="ECO:0000256" key="7">
    <source>
        <dbReference type="ARBA" id="ARBA00022692"/>
    </source>
</evidence>
<comment type="similarity">
    <text evidence="4 20">Belongs to the glycosyltransferase 43 family.</text>
</comment>
<dbReference type="UniPathway" id="UPA00378"/>
<dbReference type="Pfam" id="PF03360">
    <property type="entry name" value="Glyco_transf_43"/>
    <property type="match status" value="1"/>
</dbReference>
<evidence type="ECO:0000256" key="10">
    <source>
        <dbReference type="ARBA" id="ARBA00022989"/>
    </source>
</evidence>
<keyword evidence="22" id="KW-0328">Glycosyltransferase</keyword>
<keyword evidence="13" id="KW-0325">Glycoprotein</keyword>
<evidence type="ECO:0000259" key="21">
    <source>
        <dbReference type="SMART" id="SM00892"/>
    </source>
</evidence>
<dbReference type="OrthoDB" id="5960141at2759"/>
<keyword evidence="9 20" id="KW-0735">Signal-anchor</keyword>
<dbReference type="SUPFAM" id="SSF53448">
    <property type="entry name" value="Nucleotide-diphospho-sugar transferases"/>
    <property type="match status" value="1"/>
</dbReference>
<feature type="site" description="Interaction with galactose moiety of substrate glycoprotein" evidence="19">
    <location>
        <position position="696"/>
    </location>
</feature>
<dbReference type="InterPro" id="IPR044929">
    <property type="entry name" value="DNA/RNA_non-sp_Endonuclease_sf"/>
</dbReference>
<evidence type="ECO:0000256" key="18">
    <source>
        <dbReference type="PIRSR" id="PIRSR605027-3"/>
    </source>
</evidence>
<dbReference type="GO" id="GO:0050650">
    <property type="term" value="P:chondroitin sulfate proteoglycan biosynthetic process"/>
    <property type="evidence" value="ECO:0007669"/>
    <property type="project" value="TreeGrafter"/>
</dbReference>
<dbReference type="GO" id="GO:0046872">
    <property type="term" value="F:metal ion binding"/>
    <property type="evidence" value="ECO:0007669"/>
    <property type="project" value="UniProtKB-KW"/>
</dbReference>
<feature type="binding site" evidence="17">
    <location>
        <position position="498"/>
    </location>
    <ligand>
        <name>UDP-alpha-D-glucuronate</name>
        <dbReference type="ChEBI" id="CHEBI:58052"/>
    </ligand>
</feature>
<dbReference type="EC" id="2.4.1.135" evidence="5 20"/>
<dbReference type="Pfam" id="PF01223">
    <property type="entry name" value="Endonuclease_NS"/>
    <property type="match status" value="1"/>
</dbReference>
<proteinExistence type="inferred from homology"/>
<dbReference type="GO" id="GO:0003676">
    <property type="term" value="F:nucleic acid binding"/>
    <property type="evidence" value="ECO:0007669"/>
    <property type="project" value="InterPro"/>
</dbReference>
<feature type="active site" description="Proton donor/acceptor" evidence="16">
    <location>
        <position position="660"/>
    </location>
</feature>
<comment type="pathway">
    <text evidence="3 20">Protein modification; protein glycosylation.</text>
</comment>
<feature type="binding site" evidence="17">
    <location>
        <begin position="467"/>
        <end position="469"/>
    </location>
    <ligand>
        <name>UDP-alpha-D-glucuronate</name>
        <dbReference type="ChEBI" id="CHEBI:58052"/>
    </ligand>
</feature>
<dbReference type="FunFam" id="3.90.550.10:FF:000044">
    <property type="entry name" value="Galactosylgalactosylxylosylprotein 3-beta-glucuronosyltransferase"/>
    <property type="match status" value="1"/>
</dbReference>
<feature type="binding site" evidence="17">
    <location>
        <position position="541"/>
    </location>
    <ligand>
        <name>UDP-alpha-D-glucuronate</name>
        <dbReference type="ChEBI" id="CHEBI:58052"/>
    </ligand>
</feature>
<evidence type="ECO:0000256" key="14">
    <source>
        <dbReference type="ARBA" id="ARBA00023211"/>
    </source>
</evidence>
<dbReference type="GO" id="GO:0015018">
    <property type="term" value="F:galactosylgalactosylxylosylprotein 3-beta-glucuronosyltransferase activity"/>
    <property type="evidence" value="ECO:0007669"/>
    <property type="project" value="UniProtKB-UniRule"/>
</dbReference>
<dbReference type="SMART" id="SM00892">
    <property type="entry name" value="Endonuclease_NS"/>
    <property type="match status" value="1"/>
</dbReference>
<dbReference type="EMBL" id="HG994580">
    <property type="protein sequence ID" value="CAF2753438.1"/>
    <property type="molecule type" value="Genomic_DNA"/>
</dbReference>
<keyword evidence="23" id="KW-1185">Reference proteome</keyword>
<dbReference type="InterPro" id="IPR001604">
    <property type="entry name" value="Endo_G_ENPP1-like_dom"/>
</dbReference>
<keyword evidence="14 18" id="KW-0464">Manganese</keyword>
<feature type="binding site" evidence="17">
    <location>
        <position position="546"/>
    </location>
    <ligand>
        <name>UDP-alpha-D-glucuronate</name>
        <dbReference type="ChEBI" id="CHEBI:58052"/>
    </ligand>
</feature>
<dbReference type="AlphaFoldDB" id="A0A7R8CBI4"/>
<dbReference type="Gene3D" id="3.90.550.10">
    <property type="entry name" value="Spore Coat Polysaccharide Biosynthesis Protein SpsA, Chain A"/>
    <property type="match status" value="1"/>
</dbReference>
<evidence type="ECO:0000256" key="19">
    <source>
        <dbReference type="PIRSR" id="PIRSR605027-4"/>
    </source>
</evidence>
<dbReference type="PANTHER" id="PTHR10896">
    <property type="entry name" value="GALACTOSYLGALACTOSYLXYLOSYLPROTEIN 3-BETA-GLUCURONOSYLTRANSFERASE BETA-1,3-GLUCURONYLTRANSFERASE"/>
    <property type="match status" value="1"/>
</dbReference>
<evidence type="ECO:0000313" key="23">
    <source>
        <dbReference type="Proteomes" id="UP000675881"/>
    </source>
</evidence>
<evidence type="ECO:0000256" key="13">
    <source>
        <dbReference type="ARBA" id="ARBA00023180"/>
    </source>
</evidence>
<dbReference type="GO" id="GO:0000139">
    <property type="term" value="C:Golgi membrane"/>
    <property type="evidence" value="ECO:0007669"/>
    <property type="project" value="UniProtKB-SubCell"/>
</dbReference>
<dbReference type="CDD" id="cd00218">
    <property type="entry name" value="GlcAT-I"/>
    <property type="match status" value="1"/>
</dbReference>
<dbReference type="GO" id="GO:0005975">
    <property type="term" value="P:carbohydrate metabolic process"/>
    <property type="evidence" value="ECO:0007669"/>
    <property type="project" value="TreeGrafter"/>
</dbReference>
<evidence type="ECO:0000256" key="1">
    <source>
        <dbReference type="ARBA" id="ARBA00001936"/>
    </source>
</evidence>
<evidence type="ECO:0000256" key="12">
    <source>
        <dbReference type="ARBA" id="ARBA00023136"/>
    </source>
</evidence>
<comment type="catalytic activity">
    <reaction evidence="15 20">
        <text>3-O-(beta-D-galactosyl-(1-&gt;3)-beta-D-galactosyl-(1-&gt;4)-beta-D-xylosyl)-L-seryl-[protein] + UDP-alpha-D-glucuronate = 3-O-(beta-D-GlcA-(1-&gt;3)-beta-D-Gal-(1-&gt;3)-beta-D-Gal-(1-&gt;4)-beta-D-Xyl)-L-seryl-[protein] + UDP + H(+)</text>
        <dbReference type="Rhea" id="RHEA:24168"/>
        <dbReference type="Rhea" id="RHEA-COMP:12571"/>
        <dbReference type="Rhea" id="RHEA-COMP:12573"/>
        <dbReference type="ChEBI" id="CHEBI:15378"/>
        <dbReference type="ChEBI" id="CHEBI:58052"/>
        <dbReference type="ChEBI" id="CHEBI:58223"/>
        <dbReference type="ChEBI" id="CHEBI:132090"/>
        <dbReference type="ChEBI" id="CHEBI:132093"/>
        <dbReference type="EC" id="2.4.1.135"/>
    </reaction>
</comment>
<name>A0A7R8CBI4_LEPSM</name>
<comment type="subcellular location">
    <subcellularLocation>
        <location evidence="2 20">Golgi apparatus membrane</location>
        <topology evidence="2 20">Single-pass type II membrane protein</topology>
    </subcellularLocation>
</comment>
<feature type="domain" description="DNA/RNA non-specific endonuclease/pyrophosphatase/phosphodiesterase" evidence="21">
    <location>
        <begin position="152"/>
        <end position="389"/>
    </location>
</feature>
<evidence type="ECO:0000256" key="20">
    <source>
        <dbReference type="RuleBase" id="RU363127"/>
    </source>
</evidence>
<feature type="binding site" evidence="18">
    <location>
        <position position="575"/>
    </location>
    <ligand>
        <name>Mn(2+)</name>
        <dbReference type="ChEBI" id="CHEBI:29035"/>
    </ligand>
</feature>
<evidence type="ECO:0000256" key="8">
    <source>
        <dbReference type="ARBA" id="ARBA00022723"/>
    </source>
</evidence>
<dbReference type="PANTHER" id="PTHR10896:SF65">
    <property type="entry name" value="GALACTOSYLGALACTOSYLXYLOSYLPROTEIN 3-BETA-GLUCURONOSYLTRANSFERASE 3"/>
    <property type="match status" value="1"/>
</dbReference>
<feature type="binding site" evidence="17">
    <location>
        <begin position="686"/>
        <end position="688"/>
    </location>
    <ligand>
        <name>UDP-alpha-D-glucuronate</name>
        <dbReference type="ChEBI" id="CHEBI:58052"/>
    </ligand>
</feature>
<dbReference type="InterPro" id="IPR044925">
    <property type="entry name" value="His-Me_finger_sf"/>
</dbReference>
<evidence type="ECO:0000256" key="17">
    <source>
        <dbReference type="PIRSR" id="PIRSR605027-2"/>
    </source>
</evidence>
<evidence type="ECO:0000256" key="5">
    <source>
        <dbReference type="ARBA" id="ARBA00012641"/>
    </source>
</evidence>
<evidence type="ECO:0000256" key="11">
    <source>
        <dbReference type="ARBA" id="ARBA00023034"/>
    </source>
</evidence>
<evidence type="ECO:0000256" key="16">
    <source>
        <dbReference type="PIRSR" id="PIRSR605027-1"/>
    </source>
</evidence>
<evidence type="ECO:0000256" key="2">
    <source>
        <dbReference type="ARBA" id="ARBA00004323"/>
    </source>
</evidence>
<feature type="site" description="Interaction with galactose moiety of substrate glycoprotein" evidence="19">
    <location>
        <position position="606"/>
    </location>
</feature>
<keyword evidence="8 18" id="KW-0479">Metal-binding</keyword>
<keyword evidence="11 20" id="KW-0333">Golgi apparatus</keyword>
<sequence length="714" mass="82056">MLLVRVLWPRFLVLEVLILHFLILGESRKTLSSCDKESLKYKTPRPKIDLGCPGGALRFNKQRETRVSTKCNPIADNNNNKNSTTTLVIHDYIDPESGEEKRIELSPNDTSWKTLTCTRKIRESTKTRLQPCGPISYSNVMIDIGWTSDTNFTTQLSVCHNIADETTWFSNHTIQGSLSSFGTFEKDDSRPSYFKEGSQFFTKSSASTSYKLRTQKDKFIKIFGAQNDFFSIRRSFYLARGHLTPDGDFDLIHNSLADATYHYINVAPMWQSINNGNWKVLEGSIRLYVSLLSEDFVVYTGTYGVLKLPNKNGVKIPIYLGEDELIPVPKLIWKILFNPRREEAIVFIGSNNPFLEQIETMNNNNTFLNFVNYFKCYSRLRFFQIRHRKTILVIALLLFTISIFWESIHFNSTEWSTGGKFKSLRLYQDEMLLLQAHIGYLRKKLANAGVNVNLNDPDIPTIYVITPTYGRPEQLAELTRLCHTFLLVPNLHWILVEDAKIPTTLVTNFLNNCGVSYTQLYVLTPEQAKLKDMDPHWSKPRGVIQRNEGIQYLRNLFAKNNQEDLKGVVYFGDDDNTYSLELFSTMRDTKTVSVWPVALVGGLLVEKPRVNNGKVVGWDVAWSPYRAFATDMAGFAVNLQLLLRKPRAKFSYRVKIGQLESEFIKHLIPDISHLEPKSHKKIQVWHTRAKKANLEQEVKLKINLLPPSDANFVM</sequence>
<dbReference type="InterPro" id="IPR005027">
    <property type="entry name" value="Glyco_trans_43"/>
</dbReference>
<comment type="cofactor">
    <cofactor evidence="1 18 20">
        <name>Mn(2+)</name>
        <dbReference type="ChEBI" id="CHEBI:29035"/>
    </cofactor>
</comment>
<dbReference type="Gene3D" id="3.40.570.10">
    <property type="entry name" value="Extracellular Endonuclease, subunit A"/>
    <property type="match status" value="1"/>
</dbReference>
<dbReference type="GO" id="GO:0016787">
    <property type="term" value="F:hydrolase activity"/>
    <property type="evidence" value="ECO:0007669"/>
    <property type="project" value="InterPro"/>
</dbReference>
<evidence type="ECO:0000256" key="4">
    <source>
        <dbReference type="ARBA" id="ARBA00007706"/>
    </source>
</evidence>
<keyword evidence="6 20" id="KW-0808">Transferase</keyword>
<feature type="binding site" evidence="17">
    <location>
        <begin position="573"/>
        <end position="575"/>
    </location>
    <ligand>
        <name>UDP-alpha-D-glucuronate</name>
        <dbReference type="ChEBI" id="CHEBI:58052"/>
    </ligand>
</feature>
<protein>
    <recommendedName>
        <fullName evidence="5 20">Galactosylgalactosylxylosylprotein 3-beta-glucuronosyltransferase</fullName>
        <ecNumber evidence="5 20">2.4.1.135</ecNumber>
    </recommendedName>
</protein>
<evidence type="ECO:0000256" key="6">
    <source>
        <dbReference type="ARBA" id="ARBA00022679"/>
    </source>
</evidence>
<keyword evidence="12" id="KW-0472">Membrane</keyword>
<evidence type="ECO:0000256" key="15">
    <source>
        <dbReference type="ARBA" id="ARBA00047979"/>
    </source>
</evidence>
<organism evidence="22 23">
    <name type="scientific">Lepeophtheirus salmonis</name>
    <name type="common">Salmon louse</name>
    <name type="synonym">Caligus salmonis</name>
    <dbReference type="NCBI Taxonomy" id="72036"/>
    <lineage>
        <taxon>Eukaryota</taxon>
        <taxon>Metazoa</taxon>
        <taxon>Ecdysozoa</taxon>
        <taxon>Arthropoda</taxon>
        <taxon>Crustacea</taxon>
        <taxon>Multicrustacea</taxon>
        <taxon>Hexanauplia</taxon>
        <taxon>Copepoda</taxon>
        <taxon>Siphonostomatoida</taxon>
        <taxon>Caligidae</taxon>
        <taxon>Lepeophtheirus</taxon>
    </lineage>
</organism>
<keyword evidence="10" id="KW-1133">Transmembrane helix</keyword>
<dbReference type="InterPro" id="IPR029044">
    <property type="entry name" value="Nucleotide-diphossugar_trans"/>
</dbReference>
<dbReference type="Proteomes" id="UP000675881">
    <property type="component" value="Chromosome 1"/>
</dbReference>
<gene>
    <name evidence="22" type="ORF">LSAA_1405</name>
</gene>